<dbReference type="CDD" id="cd17895">
    <property type="entry name" value="AGPR_1_N"/>
    <property type="match status" value="1"/>
</dbReference>
<dbReference type="InterPro" id="IPR023013">
    <property type="entry name" value="AGPR_AS"/>
</dbReference>
<dbReference type="InterPro" id="IPR050085">
    <property type="entry name" value="AGPR"/>
</dbReference>
<keyword evidence="7" id="KW-0963">Cytoplasm</keyword>
<evidence type="ECO:0000256" key="7">
    <source>
        <dbReference type="HAMAP-Rule" id="MF_00150"/>
    </source>
</evidence>
<dbReference type="Pfam" id="PF22698">
    <property type="entry name" value="Semialdhyde_dhC_1"/>
    <property type="match status" value="1"/>
</dbReference>
<feature type="domain" description="Semialdehyde dehydrogenase NAD-binding" evidence="9">
    <location>
        <begin position="5"/>
        <end position="143"/>
    </location>
</feature>
<dbReference type="GO" id="GO:0070401">
    <property type="term" value="F:NADP+ binding"/>
    <property type="evidence" value="ECO:0007669"/>
    <property type="project" value="InterPro"/>
</dbReference>
<name>A0A2M9Q9F2_9BACI</name>
<evidence type="ECO:0000256" key="5">
    <source>
        <dbReference type="ARBA" id="ARBA00023002"/>
    </source>
</evidence>
<comment type="similarity">
    <text evidence="7">Belongs to the NAGSA dehydrogenase family. Type 1 subfamily.</text>
</comment>
<dbReference type="UniPathway" id="UPA00068">
    <property type="reaction ID" value="UER00108"/>
</dbReference>
<dbReference type="SUPFAM" id="SSF51735">
    <property type="entry name" value="NAD(P)-binding Rossmann-fold domains"/>
    <property type="match status" value="1"/>
</dbReference>
<sequence>MSALKVGIVGATGYGGLELIRFLHNHKAVERIDLFTSSEEGVIFSSKFGHLVNIADMPLQKIDYGALEKFDVVFTSTPSGVTSELLPPLVGKGPKLIDLSGDFRLQDPASYEAWYGKKAAPLEFIQQSVYGLTEWNAENVQHAPLIANPGCYPTAVLLSLLPLLKERLIDASFLVIDAKSGISGAGNKPSQTTHFSEANESFSIYKTNTHQHIPEIEQAISMFSGVDTTISFNTHLVPMTRGILSTSYAPVMSGVTEQQLVACLQNAYEKHPFVRIVTDVNSLGTNRVKGSNYCDILVKVDSRTNRATIVGVIDNLVKGAAGQAIQNMNVQFDLPQTTGLDVVPFFI</sequence>
<dbReference type="InterPro" id="IPR000534">
    <property type="entry name" value="Semialdehyde_DH_NAD-bd"/>
</dbReference>
<dbReference type="GO" id="GO:0005737">
    <property type="term" value="C:cytoplasm"/>
    <property type="evidence" value="ECO:0007669"/>
    <property type="project" value="UniProtKB-SubCell"/>
</dbReference>
<dbReference type="STRING" id="582475.ACZ11_15625"/>
<evidence type="ECO:0000313" key="11">
    <source>
        <dbReference type="Proteomes" id="UP000232101"/>
    </source>
</evidence>
<dbReference type="GO" id="GO:0051287">
    <property type="term" value="F:NAD binding"/>
    <property type="evidence" value="ECO:0007669"/>
    <property type="project" value="InterPro"/>
</dbReference>
<keyword evidence="4 7" id="KW-0521">NADP</keyword>
<dbReference type="Gene3D" id="3.30.360.10">
    <property type="entry name" value="Dihydrodipicolinate Reductase, domain 2"/>
    <property type="match status" value="1"/>
</dbReference>
<dbReference type="EC" id="1.2.1.38" evidence="7"/>
<keyword evidence="5 7" id="KW-0560">Oxidoreductase</keyword>
<evidence type="ECO:0000256" key="1">
    <source>
        <dbReference type="ARBA" id="ARBA00004862"/>
    </source>
</evidence>
<dbReference type="PANTHER" id="PTHR32338:SF10">
    <property type="entry name" value="N-ACETYL-GAMMA-GLUTAMYL-PHOSPHATE REDUCTASE, CHLOROPLASTIC-RELATED"/>
    <property type="match status" value="1"/>
</dbReference>
<evidence type="ECO:0000259" key="9">
    <source>
        <dbReference type="SMART" id="SM00859"/>
    </source>
</evidence>
<comment type="subcellular location">
    <subcellularLocation>
        <location evidence="7">Cytoplasm</location>
    </subcellularLocation>
</comment>
<dbReference type="HAMAP" id="MF_00150">
    <property type="entry name" value="ArgC_type1"/>
    <property type="match status" value="1"/>
</dbReference>
<comment type="function">
    <text evidence="7">Catalyzes the NADPH-dependent reduction of N-acetyl-5-glutamyl phosphate to yield N-acetyl-L-glutamate 5-semialdehyde.</text>
</comment>
<dbReference type="SUPFAM" id="SSF55347">
    <property type="entry name" value="Glyceraldehyde-3-phosphate dehydrogenase-like, C-terminal domain"/>
    <property type="match status" value="1"/>
</dbReference>
<dbReference type="AlphaFoldDB" id="A0A2M9Q9F2"/>
<dbReference type="Gene3D" id="3.40.50.720">
    <property type="entry name" value="NAD(P)-binding Rossmann-like Domain"/>
    <property type="match status" value="1"/>
</dbReference>
<feature type="active site" evidence="7 8">
    <location>
        <position position="151"/>
    </location>
</feature>
<keyword evidence="3 7" id="KW-0028">Amino-acid biosynthesis</keyword>
<comment type="pathway">
    <text evidence="1 7">Amino-acid biosynthesis; L-arginine biosynthesis; N(2)-acetyl-L-ornithine from L-glutamate: step 3/4.</text>
</comment>
<evidence type="ECO:0000313" key="10">
    <source>
        <dbReference type="EMBL" id="PJO44690.1"/>
    </source>
</evidence>
<protein>
    <recommendedName>
        <fullName evidence="7">N-acetyl-gamma-glutamyl-phosphate reductase</fullName>
        <shortName evidence="7">AGPR</shortName>
        <ecNumber evidence="7">1.2.1.38</ecNumber>
    </recommendedName>
    <alternativeName>
        <fullName evidence="7">N-acetyl-glutamate semialdehyde dehydrogenase</fullName>
        <shortName evidence="7">NAGSA dehydrogenase</shortName>
    </alternativeName>
</protein>
<dbReference type="Proteomes" id="UP000232101">
    <property type="component" value="Unassembled WGS sequence"/>
</dbReference>
<keyword evidence="2 7" id="KW-0055">Arginine biosynthesis</keyword>
<dbReference type="PROSITE" id="PS01224">
    <property type="entry name" value="ARGC"/>
    <property type="match status" value="1"/>
</dbReference>
<dbReference type="InterPro" id="IPR000706">
    <property type="entry name" value="AGPR_type-1"/>
</dbReference>
<dbReference type="NCBIfam" id="TIGR01850">
    <property type="entry name" value="argC"/>
    <property type="match status" value="1"/>
</dbReference>
<dbReference type="GO" id="GO:0003942">
    <property type="term" value="F:N-acetyl-gamma-glutamyl-phosphate reductase activity"/>
    <property type="evidence" value="ECO:0007669"/>
    <property type="project" value="UniProtKB-UniRule"/>
</dbReference>
<organism evidence="10 11">
    <name type="scientific">Lysinibacillus xylanilyticus</name>
    <dbReference type="NCBI Taxonomy" id="582475"/>
    <lineage>
        <taxon>Bacteria</taxon>
        <taxon>Bacillati</taxon>
        <taxon>Bacillota</taxon>
        <taxon>Bacilli</taxon>
        <taxon>Bacillales</taxon>
        <taxon>Bacillaceae</taxon>
        <taxon>Lysinibacillus</taxon>
    </lineage>
</organism>
<evidence type="ECO:0000256" key="4">
    <source>
        <dbReference type="ARBA" id="ARBA00022857"/>
    </source>
</evidence>
<evidence type="ECO:0000256" key="3">
    <source>
        <dbReference type="ARBA" id="ARBA00022605"/>
    </source>
</evidence>
<dbReference type="InterPro" id="IPR058924">
    <property type="entry name" value="AGPR_dimerisation_dom"/>
</dbReference>
<dbReference type="InterPro" id="IPR036291">
    <property type="entry name" value="NAD(P)-bd_dom_sf"/>
</dbReference>
<dbReference type="FunFam" id="3.30.360.10:FF:000014">
    <property type="entry name" value="N-acetyl-gamma-glutamyl-phosphate reductase"/>
    <property type="match status" value="1"/>
</dbReference>
<evidence type="ECO:0000256" key="2">
    <source>
        <dbReference type="ARBA" id="ARBA00022571"/>
    </source>
</evidence>
<dbReference type="EMBL" id="PHQY01000325">
    <property type="protein sequence ID" value="PJO44690.1"/>
    <property type="molecule type" value="Genomic_DNA"/>
</dbReference>
<reference evidence="10 11" key="1">
    <citation type="submission" date="2017-11" db="EMBL/GenBank/DDBJ databases">
        <title>Bacterial isolate from king chilli rhizosphere.</title>
        <authorList>
            <person name="Takhelmayum P."/>
            <person name="Sarangthem I."/>
        </authorList>
    </citation>
    <scope>NUCLEOTIDE SEQUENCE [LARGE SCALE GENOMIC DNA]</scope>
    <source>
        <strain evidence="11">t26</strain>
    </source>
</reference>
<comment type="caution">
    <text evidence="10">The sequence shown here is derived from an EMBL/GenBank/DDBJ whole genome shotgun (WGS) entry which is preliminary data.</text>
</comment>
<evidence type="ECO:0000256" key="6">
    <source>
        <dbReference type="ARBA" id="ARBA00050557"/>
    </source>
</evidence>
<comment type="catalytic activity">
    <reaction evidence="6 7">
        <text>N-acetyl-L-glutamate 5-semialdehyde + phosphate + NADP(+) = N-acetyl-L-glutamyl 5-phosphate + NADPH + H(+)</text>
        <dbReference type="Rhea" id="RHEA:21588"/>
        <dbReference type="ChEBI" id="CHEBI:15378"/>
        <dbReference type="ChEBI" id="CHEBI:29123"/>
        <dbReference type="ChEBI" id="CHEBI:43474"/>
        <dbReference type="ChEBI" id="CHEBI:57783"/>
        <dbReference type="ChEBI" id="CHEBI:57936"/>
        <dbReference type="ChEBI" id="CHEBI:58349"/>
        <dbReference type="EC" id="1.2.1.38"/>
    </reaction>
</comment>
<dbReference type="Pfam" id="PF01118">
    <property type="entry name" value="Semialdhyde_dh"/>
    <property type="match status" value="1"/>
</dbReference>
<dbReference type="PANTHER" id="PTHR32338">
    <property type="entry name" value="N-ACETYL-GAMMA-GLUTAMYL-PHOSPHATE REDUCTASE, CHLOROPLASTIC-RELATED-RELATED"/>
    <property type="match status" value="1"/>
</dbReference>
<dbReference type="GO" id="GO:0006526">
    <property type="term" value="P:L-arginine biosynthetic process"/>
    <property type="evidence" value="ECO:0007669"/>
    <property type="project" value="UniProtKB-UniRule"/>
</dbReference>
<accession>A0A2M9Q9F2</accession>
<proteinExistence type="inferred from homology"/>
<evidence type="ECO:0000256" key="8">
    <source>
        <dbReference type="PROSITE-ProRule" id="PRU10010"/>
    </source>
</evidence>
<dbReference type="SMART" id="SM00859">
    <property type="entry name" value="Semialdhyde_dh"/>
    <property type="match status" value="1"/>
</dbReference>
<dbReference type="CDD" id="cd23934">
    <property type="entry name" value="AGPR_1_C"/>
    <property type="match status" value="1"/>
</dbReference>
<gene>
    <name evidence="7" type="primary">argC</name>
    <name evidence="10" type="ORF">CWD94_05435</name>
</gene>